<proteinExistence type="inferred from homology"/>
<feature type="domain" description="RecF/RecN/SMC N-terminal" evidence="10">
    <location>
        <begin position="6"/>
        <end position="531"/>
    </location>
</feature>
<organism evidence="11">
    <name type="scientific">freshwater metagenome</name>
    <dbReference type="NCBI Taxonomy" id="449393"/>
    <lineage>
        <taxon>unclassified sequences</taxon>
        <taxon>metagenomes</taxon>
        <taxon>ecological metagenomes</taxon>
    </lineage>
</organism>
<evidence type="ECO:0000256" key="6">
    <source>
        <dbReference type="ARBA" id="ARBA00022840"/>
    </source>
</evidence>
<evidence type="ECO:0000256" key="8">
    <source>
        <dbReference type="ARBA" id="ARBA00033408"/>
    </source>
</evidence>
<evidence type="ECO:0000256" key="4">
    <source>
        <dbReference type="ARBA" id="ARBA00022741"/>
    </source>
</evidence>
<evidence type="ECO:0000256" key="9">
    <source>
        <dbReference type="SAM" id="Coils"/>
    </source>
</evidence>
<dbReference type="CDD" id="cd03241">
    <property type="entry name" value="ABC_RecN"/>
    <property type="match status" value="1"/>
</dbReference>
<reference evidence="11" key="1">
    <citation type="submission" date="2020-05" db="EMBL/GenBank/DDBJ databases">
        <authorList>
            <person name="Chiriac C."/>
            <person name="Salcher M."/>
            <person name="Ghai R."/>
            <person name="Kavagutti S V."/>
        </authorList>
    </citation>
    <scope>NUCLEOTIDE SEQUENCE</scope>
</reference>
<dbReference type="InterPro" id="IPR004604">
    <property type="entry name" value="DNA_recomb/repair_RecN"/>
</dbReference>
<evidence type="ECO:0000256" key="3">
    <source>
        <dbReference type="ARBA" id="ARBA00021315"/>
    </source>
</evidence>
<comment type="similarity">
    <text evidence="2">Belongs to the RecN family.</text>
</comment>
<evidence type="ECO:0000256" key="1">
    <source>
        <dbReference type="ARBA" id="ARBA00003618"/>
    </source>
</evidence>
<dbReference type="GO" id="GO:0009432">
    <property type="term" value="P:SOS response"/>
    <property type="evidence" value="ECO:0007669"/>
    <property type="project" value="TreeGrafter"/>
</dbReference>
<dbReference type="GO" id="GO:0043590">
    <property type="term" value="C:bacterial nucleoid"/>
    <property type="evidence" value="ECO:0007669"/>
    <property type="project" value="TreeGrafter"/>
</dbReference>
<dbReference type="GO" id="GO:0006310">
    <property type="term" value="P:DNA recombination"/>
    <property type="evidence" value="ECO:0007669"/>
    <property type="project" value="InterPro"/>
</dbReference>
<accession>A0A6J7XVJ9</accession>
<dbReference type="InterPro" id="IPR027417">
    <property type="entry name" value="P-loop_NTPase"/>
</dbReference>
<dbReference type="PANTHER" id="PTHR11059">
    <property type="entry name" value="DNA REPAIR PROTEIN RECN"/>
    <property type="match status" value="1"/>
</dbReference>
<keyword evidence="7" id="KW-0234">DNA repair</keyword>
<keyword evidence="5" id="KW-0227">DNA damage</keyword>
<evidence type="ECO:0000256" key="7">
    <source>
        <dbReference type="ARBA" id="ARBA00023204"/>
    </source>
</evidence>
<dbReference type="Pfam" id="PF02463">
    <property type="entry name" value="SMC_N"/>
    <property type="match status" value="1"/>
</dbReference>
<comment type="function">
    <text evidence="1">May be involved in recombinational repair of damaged DNA.</text>
</comment>
<dbReference type="Gene3D" id="3.40.50.300">
    <property type="entry name" value="P-loop containing nucleotide triphosphate hydrolases"/>
    <property type="match status" value="2"/>
</dbReference>
<dbReference type="EMBL" id="CAFBSG010000005">
    <property type="protein sequence ID" value="CAB5239807.1"/>
    <property type="molecule type" value="Genomic_DNA"/>
</dbReference>
<evidence type="ECO:0000256" key="5">
    <source>
        <dbReference type="ARBA" id="ARBA00022763"/>
    </source>
</evidence>
<keyword evidence="6" id="KW-0067">ATP-binding</keyword>
<dbReference type="PANTHER" id="PTHR11059:SF0">
    <property type="entry name" value="DNA REPAIR PROTEIN RECN"/>
    <property type="match status" value="1"/>
</dbReference>
<feature type="coiled-coil region" evidence="9">
    <location>
        <begin position="347"/>
        <end position="374"/>
    </location>
</feature>
<dbReference type="NCBIfam" id="TIGR00634">
    <property type="entry name" value="recN"/>
    <property type="match status" value="1"/>
</dbReference>
<evidence type="ECO:0000259" key="10">
    <source>
        <dbReference type="Pfam" id="PF02463"/>
    </source>
</evidence>
<gene>
    <name evidence="11" type="ORF">UFOPK3554_00493</name>
</gene>
<dbReference type="GO" id="GO:0006281">
    <property type="term" value="P:DNA repair"/>
    <property type="evidence" value="ECO:0007669"/>
    <property type="project" value="UniProtKB-KW"/>
</dbReference>
<evidence type="ECO:0000256" key="2">
    <source>
        <dbReference type="ARBA" id="ARBA00009441"/>
    </source>
</evidence>
<dbReference type="PIRSF" id="PIRSF003128">
    <property type="entry name" value="RecN"/>
    <property type="match status" value="1"/>
</dbReference>
<dbReference type="AlphaFoldDB" id="A0A6J7XVJ9"/>
<dbReference type="InterPro" id="IPR003395">
    <property type="entry name" value="RecF/RecN/SMC_N"/>
</dbReference>
<dbReference type="SUPFAM" id="SSF52540">
    <property type="entry name" value="P-loop containing nucleoside triphosphate hydrolases"/>
    <property type="match status" value="1"/>
</dbReference>
<sequence>MSDRTYLEEIRIKNIGVITESSIEISPGLTVLTGETGAGKTMVLTALNLVLGGKSDSSIVRSGEERLAASAIFRIPNEMKSVLDSFGVETEDGSLVLARTVNSDGKSKALAGGVAVPASTLLALSAELVEIHGQSANSSIAKSAKQRELLDRFAGSNLEKVLQIYQNELRKYHDLKDRIRVMRESASKRDEEIALLKDFVKSFSKIKPMPGEISEIEQQIARLSSVEELRIAAMGASNVLEHEDEGVINFLGQARKYLDAVKGKDALLESFSDQISEAFFILADVSPNLSSYLQSLEADPARLEFIQERKAELLSFIKVWEKNLILDEALESLIKRSRSAHTDLEDLEGGETKISELEEELKLLRTRLVELAKQLTQGRVDAAKVLGEKVSNEIHQLSMPHTNFFARVESINYEGQLKESDFTQWGCDEVSMLLQSHTDGPLVSLAKGASGGELSRVMLALEVVLAATHPVGTYIFDEIDAGIGGKAAIEVGRRLSVLSKHSQVIVVTHLAQVAAWADTHYVVIKSQDGTITASGVNQVLGESRVEEIARMLAGLENSTSAREHAAELLAMRV</sequence>
<evidence type="ECO:0000313" key="11">
    <source>
        <dbReference type="EMBL" id="CAB5239807.1"/>
    </source>
</evidence>
<protein>
    <recommendedName>
        <fullName evidence="3">DNA repair protein RecN</fullName>
    </recommendedName>
    <alternativeName>
        <fullName evidence="8">Recombination protein N</fullName>
    </alternativeName>
</protein>
<name>A0A6J7XVJ9_9ZZZZ</name>
<keyword evidence="4" id="KW-0547">Nucleotide-binding</keyword>
<keyword evidence="9" id="KW-0175">Coiled coil</keyword>
<dbReference type="GO" id="GO:0005524">
    <property type="term" value="F:ATP binding"/>
    <property type="evidence" value="ECO:0007669"/>
    <property type="project" value="UniProtKB-KW"/>
</dbReference>